<name>A0A3E0EJ21_9FLAO</name>
<dbReference type="SUPFAM" id="SSF55961">
    <property type="entry name" value="Bet v1-like"/>
    <property type="match status" value="1"/>
</dbReference>
<gene>
    <name evidence="1" type="ORF">C8P67_10780</name>
</gene>
<dbReference type="Gene3D" id="3.30.530.20">
    <property type="match status" value="1"/>
</dbReference>
<dbReference type="CDD" id="cd07820">
    <property type="entry name" value="SRPBCC_3"/>
    <property type="match status" value="1"/>
</dbReference>
<proteinExistence type="predicted"/>
<dbReference type="InterPro" id="IPR023393">
    <property type="entry name" value="START-like_dom_sf"/>
</dbReference>
<sequence length="167" mass="19413">MKPVRFTIMKLKMTTIHLTTKIKAPKNIVFDASRNIDTHQLSASSSKEKAIAGVTSGLINLNETVTWRGKHFGFYLTHKSRIPVMNLYDYFVDEMEEGNFKSFKHRHYFEEINGVTIMTDKLQYETPFGIFGKPFDFLFLKKHLTNFILERNKVLKKVSETKSSKTP</sequence>
<dbReference type="EMBL" id="QUNI01000007">
    <property type="protein sequence ID" value="REG98155.1"/>
    <property type="molecule type" value="Genomic_DNA"/>
</dbReference>
<evidence type="ECO:0008006" key="3">
    <source>
        <dbReference type="Google" id="ProtNLM"/>
    </source>
</evidence>
<dbReference type="Proteomes" id="UP000257136">
    <property type="component" value="Unassembled WGS sequence"/>
</dbReference>
<accession>A0A3E0EJ21</accession>
<reference evidence="1 2" key="1">
    <citation type="submission" date="2018-08" db="EMBL/GenBank/DDBJ databases">
        <title>Genomic Encyclopedia of Archaeal and Bacterial Type Strains, Phase II (KMG-II): from individual species to whole genera.</title>
        <authorList>
            <person name="Goeker M."/>
        </authorList>
    </citation>
    <scope>NUCLEOTIDE SEQUENCE [LARGE SCALE GENOMIC DNA]</scope>
    <source>
        <strain evidence="1 2">DSM 100880</strain>
    </source>
</reference>
<protein>
    <recommendedName>
        <fullName evidence="3">Ligand-binding SRPBCC domain-containing protein</fullName>
    </recommendedName>
</protein>
<comment type="caution">
    <text evidence="1">The sequence shown here is derived from an EMBL/GenBank/DDBJ whole genome shotgun (WGS) entry which is preliminary data.</text>
</comment>
<keyword evidence="2" id="KW-1185">Reference proteome</keyword>
<evidence type="ECO:0000313" key="2">
    <source>
        <dbReference type="Proteomes" id="UP000257136"/>
    </source>
</evidence>
<evidence type="ECO:0000313" key="1">
    <source>
        <dbReference type="EMBL" id="REG98155.1"/>
    </source>
</evidence>
<organism evidence="1 2">
    <name type="scientific">Flavobacterium aquicola</name>
    <dbReference type="NCBI Taxonomy" id="1682742"/>
    <lineage>
        <taxon>Bacteria</taxon>
        <taxon>Pseudomonadati</taxon>
        <taxon>Bacteroidota</taxon>
        <taxon>Flavobacteriia</taxon>
        <taxon>Flavobacteriales</taxon>
        <taxon>Flavobacteriaceae</taxon>
        <taxon>Flavobacterium</taxon>
    </lineage>
</organism>
<dbReference type="AlphaFoldDB" id="A0A3E0EJ21"/>